<feature type="transmembrane region" description="Helical" evidence="6">
    <location>
        <begin position="28"/>
        <end position="49"/>
    </location>
</feature>
<feature type="transmembrane region" description="Helical" evidence="6">
    <location>
        <begin position="226"/>
        <end position="249"/>
    </location>
</feature>
<dbReference type="Proteomes" id="UP000053259">
    <property type="component" value="Unassembled WGS sequence"/>
</dbReference>
<evidence type="ECO:0000256" key="4">
    <source>
        <dbReference type="ARBA" id="ARBA00023136"/>
    </source>
</evidence>
<evidence type="ECO:0000313" key="9">
    <source>
        <dbReference type="Proteomes" id="UP000053259"/>
    </source>
</evidence>
<dbReference type="RefSeq" id="XP_016213353.1">
    <property type="nucleotide sequence ID" value="XM_016358734.1"/>
</dbReference>
<name>A0A0D2AWG7_9PEZI</name>
<reference evidence="8 9" key="1">
    <citation type="submission" date="2015-01" db="EMBL/GenBank/DDBJ databases">
        <title>The Genome Sequence of Ochroconis gallopava CBS43764.</title>
        <authorList>
            <consortium name="The Broad Institute Genomics Platform"/>
            <person name="Cuomo C."/>
            <person name="de Hoog S."/>
            <person name="Gorbushina A."/>
            <person name="Stielow B."/>
            <person name="Teixiera M."/>
            <person name="Abouelleil A."/>
            <person name="Chapman S.B."/>
            <person name="Priest M."/>
            <person name="Young S.K."/>
            <person name="Wortman J."/>
            <person name="Nusbaum C."/>
            <person name="Birren B."/>
        </authorList>
    </citation>
    <scope>NUCLEOTIDE SEQUENCE [LARGE SCALE GENOMIC DNA]</scope>
    <source>
        <strain evidence="8 9">CBS 43764</strain>
    </source>
</reference>
<dbReference type="GeneID" id="27313224"/>
<keyword evidence="3 6" id="KW-1133">Transmembrane helix</keyword>
<feature type="transmembrane region" description="Helical" evidence="6">
    <location>
        <begin position="144"/>
        <end position="168"/>
    </location>
</feature>
<evidence type="ECO:0000256" key="5">
    <source>
        <dbReference type="ARBA" id="ARBA00038359"/>
    </source>
</evidence>
<dbReference type="AlphaFoldDB" id="A0A0D2AWG7"/>
<dbReference type="InterPro" id="IPR049326">
    <property type="entry name" value="Rhodopsin_dom_fungi"/>
</dbReference>
<comment type="subcellular location">
    <subcellularLocation>
        <location evidence="1">Membrane</location>
        <topology evidence="1">Multi-pass membrane protein</topology>
    </subcellularLocation>
</comment>
<dbReference type="InterPro" id="IPR052337">
    <property type="entry name" value="SAT4-like"/>
</dbReference>
<feature type="transmembrane region" description="Helical" evidence="6">
    <location>
        <begin position="61"/>
        <end position="82"/>
    </location>
</feature>
<feature type="domain" description="Rhodopsin" evidence="7">
    <location>
        <begin position="46"/>
        <end position="285"/>
    </location>
</feature>
<keyword evidence="2 6" id="KW-0812">Transmembrane</keyword>
<evidence type="ECO:0000256" key="3">
    <source>
        <dbReference type="ARBA" id="ARBA00022989"/>
    </source>
</evidence>
<organism evidence="8 9">
    <name type="scientific">Verruconis gallopava</name>
    <dbReference type="NCBI Taxonomy" id="253628"/>
    <lineage>
        <taxon>Eukaryota</taxon>
        <taxon>Fungi</taxon>
        <taxon>Dikarya</taxon>
        <taxon>Ascomycota</taxon>
        <taxon>Pezizomycotina</taxon>
        <taxon>Dothideomycetes</taxon>
        <taxon>Pleosporomycetidae</taxon>
        <taxon>Venturiales</taxon>
        <taxon>Sympoventuriaceae</taxon>
        <taxon>Verruconis</taxon>
    </lineage>
</organism>
<evidence type="ECO:0000256" key="6">
    <source>
        <dbReference type="SAM" id="Phobius"/>
    </source>
</evidence>
<feature type="transmembrane region" description="Helical" evidence="6">
    <location>
        <begin position="188"/>
        <end position="214"/>
    </location>
</feature>
<evidence type="ECO:0000259" key="7">
    <source>
        <dbReference type="Pfam" id="PF20684"/>
    </source>
</evidence>
<dbReference type="VEuPathDB" id="FungiDB:PV09_05251"/>
<dbReference type="EMBL" id="KN847544">
    <property type="protein sequence ID" value="KIW03484.1"/>
    <property type="molecule type" value="Genomic_DNA"/>
</dbReference>
<dbReference type="Pfam" id="PF20684">
    <property type="entry name" value="Fung_rhodopsin"/>
    <property type="match status" value="1"/>
</dbReference>
<accession>A0A0D2AWG7</accession>
<dbReference type="PANTHER" id="PTHR33048:SF129">
    <property type="entry name" value="INTEGRAL MEMBRANE PROTEIN-RELATED"/>
    <property type="match status" value="1"/>
</dbReference>
<protein>
    <recommendedName>
        <fullName evidence="7">Rhodopsin domain-containing protein</fullName>
    </recommendedName>
</protein>
<keyword evidence="4 6" id="KW-0472">Membrane</keyword>
<proteinExistence type="inferred from homology"/>
<gene>
    <name evidence="8" type="ORF">PV09_05251</name>
</gene>
<dbReference type="OrthoDB" id="4525788at2759"/>
<dbReference type="HOGENOM" id="CLU_028200_25_4_1"/>
<dbReference type="GO" id="GO:0016020">
    <property type="term" value="C:membrane"/>
    <property type="evidence" value="ECO:0007669"/>
    <property type="project" value="UniProtKB-SubCell"/>
</dbReference>
<dbReference type="STRING" id="253628.A0A0D2AWG7"/>
<dbReference type="PANTHER" id="PTHR33048">
    <property type="entry name" value="PTH11-LIKE INTEGRAL MEMBRANE PROTEIN (AFU_ORTHOLOGUE AFUA_5G11245)"/>
    <property type="match status" value="1"/>
</dbReference>
<keyword evidence="9" id="KW-1185">Reference proteome</keyword>
<sequence>MVRTIPLSVIATWPPPNYVDPVRRGPGAVVVTIAFMVLASIAVFSRLFVHAFVVRSVGPGDFFIILAYLSTVAMTSLEIVGYEQYDWGRHIWDVPINNFSRSIYISWWYRIVYSAAACFTRMALLFFYYRLTEGGHTAKLFRRWIHLVALFSAAVGLALVLATIFQCAPIRAMWTYPPVPGARCINEGIWTFACGIVNTIADISVVVLPIPMIYKLQLPLRKRIGAILLVSLGFLVCVVAVVRTYFVWLSLVHSYDETWDGFGALVAATIEIHVGLMCACAPAIRLGVVKFIKPKLSSLRRTAPSAPLSPRTLYTKMSTIETSIDLKDQKESSWSNSGTFLDTQISEIFDSEKIRTTNSTYMAPDSWNVENTEQERGPWSRTKLYSLQTDSKQKSSIEVTSKFRRQNLDNEEEGSNYWSSEGRTPDVAVRQATINNIIRGTLGLGDPLQITTEKEK</sequence>
<feature type="transmembrane region" description="Helical" evidence="6">
    <location>
        <begin position="261"/>
        <end position="288"/>
    </location>
</feature>
<evidence type="ECO:0000313" key="8">
    <source>
        <dbReference type="EMBL" id="KIW03484.1"/>
    </source>
</evidence>
<dbReference type="InParanoid" id="A0A0D2AWG7"/>
<comment type="similarity">
    <text evidence="5">Belongs to the SAT4 family.</text>
</comment>
<feature type="transmembrane region" description="Helical" evidence="6">
    <location>
        <begin position="107"/>
        <end position="132"/>
    </location>
</feature>
<evidence type="ECO:0000256" key="1">
    <source>
        <dbReference type="ARBA" id="ARBA00004141"/>
    </source>
</evidence>
<evidence type="ECO:0000256" key="2">
    <source>
        <dbReference type="ARBA" id="ARBA00022692"/>
    </source>
</evidence>